<sequence>MNNSPNLPLPPRVLRLNCLICCLSFSVIVAIVIGWPTLFSDDELRYLSTIPLLIENGLSEQFLRSLPGPAGPLFTVVQFIFSLLTGFQLPGIRLINPILFIPLVILIAQILRQRHQPWPWLLAPQLLAAPVLYILLGHALTEIPAMLCFYAHLFLLLQVVRDLEGKPSWRTGIWAAIAGLLFSLAVLGRQTFLLGIVPSLLWVWIYRRAWPLWLLYFGSAAILPGLVFSIWQGLLPPLIGAEYAGVVRSAFHVHGWSIDFGLFSFAYAAFVYTLYDLFWWGKYRNGLLGCVTFTLIANWAVGFMGETLPLKGFALLFPQPVVEFYGRTVGGLLAGLGLAFLAYLLLQLRGRNPYSLYLAAICLTLLIPPAQMTDSFTGRYIAIAVPALLLLAVENRRETPWQLAATIVGCAIGLFSLVSYYLLFS</sequence>
<feature type="transmembrane region" description="Helical" evidence="1">
    <location>
        <begin position="12"/>
        <end position="35"/>
    </location>
</feature>
<keyword evidence="1" id="KW-0472">Membrane</keyword>
<keyword evidence="1" id="KW-1133">Transmembrane helix</keyword>
<gene>
    <name evidence="2" type="ordered locus">Cyan7425_3722</name>
</gene>
<feature type="transmembrane region" description="Helical" evidence="1">
    <location>
        <begin position="324"/>
        <end position="346"/>
    </location>
</feature>
<feature type="transmembrane region" description="Helical" evidence="1">
    <location>
        <begin position="405"/>
        <end position="423"/>
    </location>
</feature>
<reference evidence="2" key="1">
    <citation type="submission" date="2009-01" db="EMBL/GenBank/DDBJ databases">
        <title>Complete sequence of chromosome Cyanothece sp. PCC 7425.</title>
        <authorList>
            <consortium name="US DOE Joint Genome Institute"/>
            <person name="Lucas S."/>
            <person name="Copeland A."/>
            <person name="Lapidus A."/>
            <person name="Glavina del Rio T."/>
            <person name="Dalin E."/>
            <person name="Tice H."/>
            <person name="Bruce D."/>
            <person name="Goodwin L."/>
            <person name="Pitluck S."/>
            <person name="Sims D."/>
            <person name="Meineke L."/>
            <person name="Brettin T."/>
            <person name="Detter J.C."/>
            <person name="Han C."/>
            <person name="Larimer F."/>
            <person name="Land M."/>
            <person name="Hauser L."/>
            <person name="Kyrpides N."/>
            <person name="Ovchinnikova G."/>
            <person name="Liberton M."/>
            <person name="Stoeckel J."/>
            <person name="Banerjee A."/>
            <person name="Singh A."/>
            <person name="Page L."/>
            <person name="Sato H."/>
            <person name="Zhao L."/>
            <person name="Sherman L."/>
            <person name="Pakrasi H."/>
            <person name="Richardson P."/>
        </authorList>
    </citation>
    <scope>NUCLEOTIDE SEQUENCE</scope>
    <source>
        <strain evidence="2">PCC 7425</strain>
    </source>
</reference>
<feature type="transmembrane region" description="Helical" evidence="1">
    <location>
        <begin position="172"/>
        <end position="205"/>
    </location>
</feature>
<feature type="transmembrane region" description="Helical" evidence="1">
    <location>
        <begin position="287"/>
        <end position="304"/>
    </location>
</feature>
<feature type="transmembrane region" description="Helical" evidence="1">
    <location>
        <begin position="94"/>
        <end position="111"/>
    </location>
</feature>
<dbReference type="AlphaFoldDB" id="B8HSQ8"/>
<dbReference type="OrthoDB" id="644076at2"/>
<accession>B8HSQ8</accession>
<organism evidence="2">
    <name type="scientific">Cyanothece sp. (strain PCC 7425 / ATCC 29141)</name>
    <dbReference type="NCBI Taxonomy" id="395961"/>
    <lineage>
        <taxon>Bacteria</taxon>
        <taxon>Bacillati</taxon>
        <taxon>Cyanobacteriota</taxon>
        <taxon>Cyanophyceae</taxon>
        <taxon>Gomontiellales</taxon>
        <taxon>Cyanothecaceae</taxon>
        <taxon>Cyanothece</taxon>
    </lineage>
</organism>
<keyword evidence="1" id="KW-0812">Transmembrane</keyword>
<name>B8HSQ8_CYAP4</name>
<dbReference type="EMBL" id="CP001344">
    <property type="protein sequence ID" value="ACL46041.1"/>
    <property type="molecule type" value="Genomic_DNA"/>
</dbReference>
<evidence type="ECO:0000313" key="2">
    <source>
        <dbReference type="EMBL" id="ACL46041.1"/>
    </source>
</evidence>
<feature type="transmembrane region" description="Helical" evidence="1">
    <location>
        <begin position="254"/>
        <end position="275"/>
    </location>
</feature>
<feature type="transmembrane region" description="Helical" evidence="1">
    <location>
        <begin position="353"/>
        <end position="370"/>
    </location>
</feature>
<evidence type="ECO:0008006" key="3">
    <source>
        <dbReference type="Google" id="ProtNLM"/>
    </source>
</evidence>
<proteinExistence type="predicted"/>
<dbReference type="KEGG" id="cyn:Cyan7425_3722"/>
<feature type="transmembrane region" description="Helical" evidence="1">
    <location>
        <begin position="376"/>
        <end position="393"/>
    </location>
</feature>
<dbReference type="eggNOG" id="COG1807">
    <property type="taxonomic scope" value="Bacteria"/>
</dbReference>
<feature type="transmembrane region" description="Helical" evidence="1">
    <location>
        <begin position="212"/>
        <end position="234"/>
    </location>
</feature>
<dbReference type="HOGENOM" id="CLU_695998_0_0_3"/>
<feature type="transmembrane region" description="Helical" evidence="1">
    <location>
        <begin position="117"/>
        <end position="136"/>
    </location>
</feature>
<dbReference type="STRING" id="395961.Cyan7425_3722"/>
<protein>
    <recommendedName>
        <fullName evidence="3">Glycosyltransferase RgtA/B/C/D-like domain-containing protein</fullName>
    </recommendedName>
</protein>
<evidence type="ECO:0000256" key="1">
    <source>
        <dbReference type="SAM" id="Phobius"/>
    </source>
</evidence>